<evidence type="ECO:0000256" key="1">
    <source>
        <dbReference type="ARBA" id="ARBA00022679"/>
    </source>
</evidence>
<keyword evidence="1" id="KW-0808">Transferase</keyword>
<dbReference type="GO" id="GO:0032259">
    <property type="term" value="P:methylation"/>
    <property type="evidence" value="ECO:0007669"/>
    <property type="project" value="UniProtKB-KW"/>
</dbReference>
<feature type="domain" description="Methyltransferase" evidence="2">
    <location>
        <begin position="45"/>
        <end position="136"/>
    </location>
</feature>
<dbReference type="Gene3D" id="3.40.50.150">
    <property type="entry name" value="Vaccinia Virus protein VP39"/>
    <property type="match status" value="1"/>
</dbReference>
<dbReference type="SUPFAM" id="SSF53335">
    <property type="entry name" value="S-adenosyl-L-methionine-dependent methyltransferases"/>
    <property type="match status" value="1"/>
</dbReference>
<evidence type="ECO:0000313" key="3">
    <source>
        <dbReference type="EMBL" id="GAA1522247.1"/>
    </source>
</evidence>
<accession>A0ABN2APQ1</accession>
<dbReference type="InterPro" id="IPR041698">
    <property type="entry name" value="Methyltransf_25"/>
</dbReference>
<dbReference type="EMBL" id="BAAANC010000001">
    <property type="protein sequence ID" value="GAA1522247.1"/>
    <property type="molecule type" value="Genomic_DNA"/>
</dbReference>
<organism evidence="3 4">
    <name type="scientific">Kribbella lupini</name>
    <dbReference type="NCBI Taxonomy" id="291602"/>
    <lineage>
        <taxon>Bacteria</taxon>
        <taxon>Bacillati</taxon>
        <taxon>Actinomycetota</taxon>
        <taxon>Actinomycetes</taxon>
        <taxon>Propionibacteriales</taxon>
        <taxon>Kribbellaceae</taxon>
        <taxon>Kribbella</taxon>
    </lineage>
</organism>
<dbReference type="InterPro" id="IPR029063">
    <property type="entry name" value="SAM-dependent_MTases_sf"/>
</dbReference>
<dbReference type="GO" id="GO:0008168">
    <property type="term" value="F:methyltransferase activity"/>
    <property type="evidence" value="ECO:0007669"/>
    <property type="project" value="UniProtKB-KW"/>
</dbReference>
<dbReference type="RefSeq" id="WP_344173193.1">
    <property type="nucleotide sequence ID" value="NZ_BAAANC010000001.1"/>
</dbReference>
<gene>
    <name evidence="3" type="ORF">GCM10009741_24460</name>
</gene>
<protein>
    <submittedName>
        <fullName evidence="3">Class I SAM-dependent methyltransferase</fullName>
    </submittedName>
</protein>
<dbReference type="Proteomes" id="UP001500363">
    <property type="component" value="Unassembled WGS sequence"/>
</dbReference>
<evidence type="ECO:0000259" key="2">
    <source>
        <dbReference type="Pfam" id="PF13649"/>
    </source>
</evidence>
<dbReference type="PANTHER" id="PTHR43861">
    <property type="entry name" value="TRANS-ACONITATE 2-METHYLTRANSFERASE-RELATED"/>
    <property type="match status" value="1"/>
</dbReference>
<comment type="caution">
    <text evidence="3">The sequence shown here is derived from an EMBL/GenBank/DDBJ whole genome shotgun (WGS) entry which is preliminary data.</text>
</comment>
<evidence type="ECO:0000313" key="4">
    <source>
        <dbReference type="Proteomes" id="UP001500363"/>
    </source>
</evidence>
<dbReference type="Pfam" id="PF13649">
    <property type="entry name" value="Methyltransf_25"/>
    <property type="match status" value="1"/>
</dbReference>
<keyword evidence="3" id="KW-0489">Methyltransferase</keyword>
<keyword evidence="4" id="KW-1185">Reference proteome</keyword>
<dbReference type="CDD" id="cd02440">
    <property type="entry name" value="AdoMet_MTases"/>
    <property type="match status" value="1"/>
</dbReference>
<reference evidence="3 4" key="1">
    <citation type="journal article" date="2019" name="Int. J. Syst. Evol. Microbiol.">
        <title>The Global Catalogue of Microorganisms (GCM) 10K type strain sequencing project: providing services to taxonomists for standard genome sequencing and annotation.</title>
        <authorList>
            <consortium name="The Broad Institute Genomics Platform"/>
            <consortium name="The Broad Institute Genome Sequencing Center for Infectious Disease"/>
            <person name="Wu L."/>
            <person name="Ma J."/>
        </authorList>
    </citation>
    <scope>NUCLEOTIDE SEQUENCE [LARGE SCALE GENOMIC DNA]</scope>
    <source>
        <strain evidence="3 4">JCM 14303</strain>
    </source>
</reference>
<name>A0ABN2APQ1_9ACTN</name>
<sequence>MDPKEIVRRGYDALSERYDEAYGGESKYRAWIDRLLDQLDAHSRVLDVGCGSGLPLARELARAGHAVTGVDISEVQIRRARELVPEAEFVQADAASLDFPAESFDAVVSFYALIHLPQDEQEELLRKVAGWLRPGGWFVCTTGEQAWTGVDGDWLDSGVSMWWSHADADTNRGWITGSGLVVEEQEFVPEGAGGHMLFWARRPF</sequence>
<proteinExistence type="predicted"/>